<comment type="caution">
    <text evidence="2">The sequence shown here is derived from an EMBL/GenBank/DDBJ whole genome shotgun (WGS) entry which is preliminary data.</text>
</comment>
<organism evidence="2 3">
    <name type="scientific">Rubripirellula amarantea</name>
    <dbReference type="NCBI Taxonomy" id="2527999"/>
    <lineage>
        <taxon>Bacteria</taxon>
        <taxon>Pseudomonadati</taxon>
        <taxon>Planctomycetota</taxon>
        <taxon>Planctomycetia</taxon>
        <taxon>Pirellulales</taxon>
        <taxon>Pirellulaceae</taxon>
        <taxon>Rubripirellula</taxon>
    </lineage>
</organism>
<accession>A0A5C5WWQ1</accession>
<gene>
    <name evidence="2" type="ORF">Pla22_20220</name>
</gene>
<protein>
    <submittedName>
        <fullName evidence="2">Uncharacterized protein</fullName>
    </submittedName>
</protein>
<evidence type="ECO:0000256" key="1">
    <source>
        <dbReference type="SAM" id="SignalP"/>
    </source>
</evidence>
<evidence type="ECO:0000313" key="3">
    <source>
        <dbReference type="Proteomes" id="UP000316598"/>
    </source>
</evidence>
<reference evidence="2 3" key="1">
    <citation type="submission" date="2019-02" db="EMBL/GenBank/DDBJ databases">
        <title>Deep-cultivation of Planctomycetes and their phenomic and genomic characterization uncovers novel biology.</title>
        <authorList>
            <person name="Wiegand S."/>
            <person name="Jogler M."/>
            <person name="Boedeker C."/>
            <person name="Pinto D."/>
            <person name="Vollmers J."/>
            <person name="Rivas-Marin E."/>
            <person name="Kohn T."/>
            <person name="Peeters S.H."/>
            <person name="Heuer A."/>
            <person name="Rast P."/>
            <person name="Oberbeckmann S."/>
            <person name="Bunk B."/>
            <person name="Jeske O."/>
            <person name="Meyerdierks A."/>
            <person name="Storesund J.E."/>
            <person name="Kallscheuer N."/>
            <person name="Luecker S."/>
            <person name="Lage O.M."/>
            <person name="Pohl T."/>
            <person name="Merkel B.J."/>
            <person name="Hornburger P."/>
            <person name="Mueller R.-W."/>
            <person name="Bruemmer F."/>
            <person name="Labrenz M."/>
            <person name="Spormann A.M."/>
            <person name="Op Den Camp H."/>
            <person name="Overmann J."/>
            <person name="Amann R."/>
            <person name="Jetten M.S.M."/>
            <person name="Mascher T."/>
            <person name="Medema M.H."/>
            <person name="Devos D.P."/>
            <person name="Kaster A.-K."/>
            <person name="Ovreas L."/>
            <person name="Rohde M."/>
            <person name="Galperin M.Y."/>
            <person name="Jogler C."/>
        </authorList>
    </citation>
    <scope>NUCLEOTIDE SEQUENCE [LARGE SCALE GENOMIC DNA]</scope>
    <source>
        <strain evidence="2 3">Pla22</strain>
    </source>
</reference>
<dbReference type="RefSeq" id="WP_242631904.1">
    <property type="nucleotide sequence ID" value="NZ_SJPI01000001.1"/>
</dbReference>
<name>A0A5C5WWQ1_9BACT</name>
<dbReference type="Proteomes" id="UP000316598">
    <property type="component" value="Unassembled WGS sequence"/>
</dbReference>
<feature type="signal peptide" evidence="1">
    <location>
        <begin position="1"/>
        <end position="25"/>
    </location>
</feature>
<proteinExistence type="predicted"/>
<feature type="chain" id="PRO_5022850053" evidence="1">
    <location>
        <begin position="26"/>
        <end position="182"/>
    </location>
</feature>
<sequence precursor="true">MKKRSFYRPFFIAAGLLMAAAAATAEGQDVLDQGFIVGEQVISDSVLDTGSSYVGDMSAESAGVEISGSSGCASGDCGGTGSMIGRSYGQPDLFYNYYTQGNVNTSNAQMYVSPLPVPPNVGHTFSTYQPFNPEEMLYWHKNRYHRYYDNGRGMNRTRAIYYSPPVRQAASNLYWNYLRLPR</sequence>
<evidence type="ECO:0000313" key="2">
    <source>
        <dbReference type="EMBL" id="TWT54375.1"/>
    </source>
</evidence>
<keyword evidence="1" id="KW-0732">Signal</keyword>
<keyword evidence="3" id="KW-1185">Reference proteome</keyword>
<dbReference type="AlphaFoldDB" id="A0A5C5WWQ1"/>
<dbReference type="EMBL" id="SJPI01000001">
    <property type="protein sequence ID" value="TWT54375.1"/>
    <property type="molecule type" value="Genomic_DNA"/>
</dbReference>